<dbReference type="Proteomes" id="UP000289691">
    <property type="component" value="Unassembled WGS sequence"/>
</dbReference>
<keyword evidence="3" id="KW-1185">Reference proteome</keyword>
<sequence>MTGDSTPEDRADEDDLDGSVEMDDFELYGSPAPTSNGVSNAIEKLDRSEPERYLVEWAGETMDYEAAYEVTTIGFGRGGRPILEIEGRRGGEYLIDSNPAGKPRVEYHPPNGSPQEERLTMIQIYDTKFEWKNWVKQRLGL</sequence>
<organism evidence="2 3">
    <name type="scientific">Halorientalis pallida</name>
    <dbReference type="NCBI Taxonomy" id="2479928"/>
    <lineage>
        <taxon>Archaea</taxon>
        <taxon>Methanobacteriati</taxon>
        <taxon>Methanobacteriota</taxon>
        <taxon>Stenosarchaea group</taxon>
        <taxon>Halobacteria</taxon>
        <taxon>Halobacteriales</taxon>
        <taxon>Haloarculaceae</taxon>
        <taxon>Halorientalis</taxon>
    </lineage>
</organism>
<comment type="caution">
    <text evidence="2">The sequence shown here is derived from an EMBL/GenBank/DDBJ whole genome shotgun (WGS) entry which is preliminary data.</text>
</comment>
<proteinExistence type="predicted"/>
<accession>A0A498L1Y9</accession>
<evidence type="ECO:0000313" key="3">
    <source>
        <dbReference type="Proteomes" id="UP000289691"/>
    </source>
</evidence>
<protein>
    <submittedName>
        <fullName evidence="2">Uncharacterized protein</fullName>
    </submittedName>
</protein>
<reference evidence="2 3" key="1">
    <citation type="submission" date="2019-01" db="EMBL/GenBank/DDBJ databases">
        <title>Halorientalis sp. F13-25 a new haloarchaeum isolated from hypersaline water.</title>
        <authorList>
            <person name="Ana D.-V."/>
            <person name="Cristina S.-P."/>
            <person name="Antonio V."/>
        </authorList>
    </citation>
    <scope>NUCLEOTIDE SEQUENCE [LARGE SCALE GENOMIC DNA]</scope>
    <source>
        <strain evidence="2 3">F13-25</strain>
    </source>
</reference>
<dbReference type="AlphaFoldDB" id="A0A498L1Y9"/>
<name>A0A498L1Y9_9EURY</name>
<evidence type="ECO:0000313" key="2">
    <source>
        <dbReference type="EMBL" id="RXK47791.1"/>
    </source>
</evidence>
<dbReference type="OrthoDB" id="350382at2157"/>
<dbReference type="RefSeq" id="WP_129069643.1">
    <property type="nucleotide sequence ID" value="NZ_RDFA01000005.1"/>
</dbReference>
<feature type="region of interest" description="Disordered" evidence="1">
    <location>
        <begin position="1"/>
        <end position="44"/>
    </location>
</feature>
<dbReference type="EMBL" id="RDFA01000005">
    <property type="protein sequence ID" value="RXK47791.1"/>
    <property type="molecule type" value="Genomic_DNA"/>
</dbReference>
<feature type="compositionally biased region" description="Acidic residues" evidence="1">
    <location>
        <begin position="10"/>
        <end position="26"/>
    </location>
</feature>
<evidence type="ECO:0000256" key="1">
    <source>
        <dbReference type="SAM" id="MobiDB-lite"/>
    </source>
</evidence>
<gene>
    <name evidence="2" type="ORF">EAF64_14155</name>
</gene>